<dbReference type="HAMAP" id="MF_00765">
    <property type="entry name" value="DarP"/>
    <property type="match status" value="1"/>
</dbReference>
<dbReference type="PANTHER" id="PTHR38101:SF1">
    <property type="entry name" value="UPF0307 PROTEIN YJGA"/>
    <property type="match status" value="1"/>
</dbReference>
<dbReference type="GO" id="GO:0005829">
    <property type="term" value="C:cytosol"/>
    <property type="evidence" value="ECO:0007669"/>
    <property type="project" value="TreeGrafter"/>
</dbReference>
<name>A0A3N2E1Y8_9GAMM</name>
<evidence type="ECO:0000256" key="4">
    <source>
        <dbReference type="ARBA" id="ARBA00022884"/>
    </source>
</evidence>
<protein>
    <recommendedName>
        <fullName evidence="5">Dual-action ribosomal maturation protein DarP</fullName>
    </recommendedName>
    <alternativeName>
        <fullName evidence="5">Large ribosomal subunit assembly factor DarP</fullName>
    </alternativeName>
</protein>
<organism evidence="6 7">
    <name type="scientific">Sinobacterium caligoides</name>
    <dbReference type="NCBI Taxonomy" id="933926"/>
    <lineage>
        <taxon>Bacteria</taxon>
        <taxon>Pseudomonadati</taxon>
        <taxon>Pseudomonadota</taxon>
        <taxon>Gammaproteobacteria</taxon>
        <taxon>Cellvibrionales</taxon>
        <taxon>Spongiibacteraceae</taxon>
        <taxon>Sinobacterium</taxon>
    </lineage>
</organism>
<dbReference type="PIRSF" id="PIRSF016183">
    <property type="entry name" value="UCP016183"/>
    <property type="match status" value="1"/>
</dbReference>
<dbReference type="InterPro" id="IPR023153">
    <property type="entry name" value="DarP_sf"/>
</dbReference>
<dbReference type="NCBIfam" id="NF003593">
    <property type="entry name" value="PRK05255.1-1"/>
    <property type="match status" value="1"/>
</dbReference>
<keyword evidence="7" id="KW-1185">Reference proteome</keyword>
<evidence type="ECO:0000256" key="3">
    <source>
        <dbReference type="ARBA" id="ARBA00022730"/>
    </source>
</evidence>
<dbReference type="Proteomes" id="UP000275394">
    <property type="component" value="Unassembled WGS sequence"/>
</dbReference>
<dbReference type="AlphaFoldDB" id="A0A3N2E1Y8"/>
<evidence type="ECO:0000256" key="1">
    <source>
        <dbReference type="ARBA" id="ARBA00022490"/>
    </source>
</evidence>
<evidence type="ECO:0000256" key="5">
    <source>
        <dbReference type="HAMAP-Rule" id="MF_00765"/>
    </source>
</evidence>
<dbReference type="GO" id="GO:0019843">
    <property type="term" value="F:rRNA binding"/>
    <property type="evidence" value="ECO:0007669"/>
    <property type="project" value="UniProtKB-UniRule"/>
</dbReference>
<dbReference type="InterPro" id="IPR006839">
    <property type="entry name" value="DarP"/>
</dbReference>
<comment type="similarity">
    <text evidence="5">Belongs to the DarP family.</text>
</comment>
<sequence>MSDEQEFEYDGPSKSQIKREMHELQKIAQRLVELPKAERARIPLNEKLIDAIATAHRIKSREALRRQIAYTGKVLRTIDIEPIIEALDKIDRGQLELAHRFRRVEAMRDKVVAEGLPALEEVLSNYPGADRQHLRQLTRQITKESKEQKPPAAARKLFKYLRELESER</sequence>
<accession>A0A3N2E1Y8</accession>
<gene>
    <name evidence="5" type="primary">darP</name>
    <name evidence="6" type="ORF">EDC56_0027</name>
</gene>
<dbReference type="PANTHER" id="PTHR38101">
    <property type="entry name" value="UPF0307 PROTEIN YJGA"/>
    <property type="match status" value="1"/>
</dbReference>
<keyword evidence="1 5" id="KW-0963">Cytoplasm</keyword>
<dbReference type="EMBL" id="RKHR01000001">
    <property type="protein sequence ID" value="ROS06120.1"/>
    <property type="molecule type" value="Genomic_DNA"/>
</dbReference>
<evidence type="ECO:0000313" key="6">
    <source>
        <dbReference type="EMBL" id="ROS06120.1"/>
    </source>
</evidence>
<dbReference type="GO" id="GO:0043022">
    <property type="term" value="F:ribosome binding"/>
    <property type="evidence" value="ECO:0007669"/>
    <property type="project" value="UniProtKB-UniRule"/>
</dbReference>
<comment type="function">
    <text evidence="5">Member of a network of 50S ribosomal subunit biogenesis factors which assembles along the 30S-50S interface, preventing incorrect 23S rRNA structures from forming. Promotes peptidyl transferase center (PTC) maturation.</text>
</comment>
<dbReference type="GO" id="GO:1902626">
    <property type="term" value="P:assembly of large subunit precursor of preribosome"/>
    <property type="evidence" value="ECO:0007669"/>
    <property type="project" value="UniProtKB-UniRule"/>
</dbReference>
<dbReference type="RefSeq" id="WP_123710514.1">
    <property type="nucleotide sequence ID" value="NZ_RKHR01000001.1"/>
</dbReference>
<proteinExistence type="inferred from homology"/>
<evidence type="ECO:0000256" key="2">
    <source>
        <dbReference type="ARBA" id="ARBA00022517"/>
    </source>
</evidence>
<comment type="caution">
    <text evidence="6">The sequence shown here is derived from an EMBL/GenBank/DDBJ whole genome shotgun (WGS) entry which is preliminary data.</text>
</comment>
<comment type="subcellular location">
    <subcellularLocation>
        <location evidence="5">Cytoplasm</location>
    </subcellularLocation>
    <text evidence="5">Associates with late stage pre-50S ribosomal subunits.</text>
</comment>
<evidence type="ECO:0000313" key="7">
    <source>
        <dbReference type="Proteomes" id="UP000275394"/>
    </source>
</evidence>
<keyword evidence="2 5" id="KW-0690">Ribosome biogenesis</keyword>
<reference evidence="6 7" key="1">
    <citation type="submission" date="2018-11" db="EMBL/GenBank/DDBJ databases">
        <title>Genomic Encyclopedia of Type Strains, Phase IV (KMG-IV): sequencing the most valuable type-strain genomes for metagenomic binning, comparative biology and taxonomic classification.</title>
        <authorList>
            <person name="Goeker M."/>
        </authorList>
    </citation>
    <scope>NUCLEOTIDE SEQUENCE [LARGE SCALE GENOMIC DNA]</scope>
    <source>
        <strain evidence="6 7">DSM 100316</strain>
    </source>
</reference>
<dbReference type="SUPFAM" id="SSF158710">
    <property type="entry name" value="PSPTO4464-like"/>
    <property type="match status" value="1"/>
</dbReference>
<dbReference type="Gene3D" id="1.10.60.30">
    <property type="entry name" value="PSPTO4464-like domains"/>
    <property type="match status" value="2"/>
</dbReference>
<keyword evidence="4 5" id="KW-0694">RNA-binding</keyword>
<keyword evidence="3 5" id="KW-0699">rRNA-binding</keyword>
<dbReference type="Pfam" id="PF04751">
    <property type="entry name" value="DarP"/>
    <property type="match status" value="1"/>
</dbReference>
<dbReference type="OrthoDB" id="5293604at2"/>
<dbReference type="CDD" id="cd16331">
    <property type="entry name" value="YjgA-like"/>
    <property type="match status" value="1"/>
</dbReference>